<reference evidence="1" key="1">
    <citation type="submission" date="2020-09" db="EMBL/GenBank/DDBJ databases">
        <title>De no assembly of potato wild relative species, Solanum commersonii.</title>
        <authorList>
            <person name="Cho K."/>
        </authorList>
    </citation>
    <scope>NUCLEOTIDE SEQUENCE</scope>
    <source>
        <strain evidence="1">LZ3.2</strain>
        <tissue evidence="1">Leaf</tissue>
    </source>
</reference>
<organism evidence="1 2">
    <name type="scientific">Solanum commersonii</name>
    <name type="common">Commerson's wild potato</name>
    <name type="synonym">Commerson's nightshade</name>
    <dbReference type="NCBI Taxonomy" id="4109"/>
    <lineage>
        <taxon>Eukaryota</taxon>
        <taxon>Viridiplantae</taxon>
        <taxon>Streptophyta</taxon>
        <taxon>Embryophyta</taxon>
        <taxon>Tracheophyta</taxon>
        <taxon>Spermatophyta</taxon>
        <taxon>Magnoliopsida</taxon>
        <taxon>eudicotyledons</taxon>
        <taxon>Gunneridae</taxon>
        <taxon>Pentapetalae</taxon>
        <taxon>asterids</taxon>
        <taxon>lamiids</taxon>
        <taxon>Solanales</taxon>
        <taxon>Solanaceae</taxon>
        <taxon>Solanoideae</taxon>
        <taxon>Solaneae</taxon>
        <taxon>Solanum</taxon>
    </lineage>
</organism>
<evidence type="ECO:0000313" key="2">
    <source>
        <dbReference type="Proteomes" id="UP000824120"/>
    </source>
</evidence>
<keyword evidence="2" id="KW-1185">Reference proteome</keyword>
<proteinExistence type="predicted"/>
<dbReference type="Proteomes" id="UP000824120">
    <property type="component" value="Unassembled WGS sequence"/>
</dbReference>
<accession>A0A9J5W080</accession>
<dbReference type="EMBL" id="JACXVP010000085">
    <property type="protein sequence ID" value="KAG5568590.1"/>
    <property type="molecule type" value="Genomic_DNA"/>
</dbReference>
<dbReference type="AlphaFoldDB" id="A0A9J5W080"/>
<gene>
    <name evidence="1" type="ORF">H5410_064397</name>
</gene>
<sequence length="65" mass="7375">MEKVVDVFLAKTKLPNLQILQKFHQLESLARRIKKGIETMEGMEGNACIESQSDVTKMSVNLRPT</sequence>
<evidence type="ECO:0000313" key="1">
    <source>
        <dbReference type="EMBL" id="KAG5568590.1"/>
    </source>
</evidence>
<name>A0A9J5W080_SOLCO</name>
<comment type="caution">
    <text evidence="1">The sequence shown here is derived from an EMBL/GenBank/DDBJ whole genome shotgun (WGS) entry which is preliminary data.</text>
</comment>
<protein>
    <submittedName>
        <fullName evidence="1">Uncharacterized protein</fullName>
    </submittedName>
</protein>